<proteinExistence type="predicted"/>
<accession>A0AAN4VY04</accession>
<reference evidence="1 2" key="1">
    <citation type="submission" date="2021-12" db="EMBL/GenBank/DDBJ databases">
        <title>Genome sequencing of bacteria with rrn-lacking chromosome and rrn-plasmid.</title>
        <authorList>
            <person name="Anda M."/>
            <person name="Iwasaki W."/>
        </authorList>
    </citation>
    <scope>NUCLEOTIDE SEQUENCE [LARGE SCALE GENOMIC DNA]</scope>
    <source>
        <strain evidence="1 2">NBRC 15940</strain>
    </source>
</reference>
<sequence length="84" mass="10148">MMLLYYFNQLSFKVKYQYTKEFGRLIAYRDEEKQKINLYYVGQFFVEVWYDPETNLLTDIKSFKNATSLEPYLGEINISSVFVN</sequence>
<protein>
    <submittedName>
        <fullName evidence="1">Uncharacterized protein</fullName>
    </submittedName>
</protein>
<evidence type="ECO:0000313" key="2">
    <source>
        <dbReference type="Proteomes" id="UP001310022"/>
    </source>
</evidence>
<dbReference type="AlphaFoldDB" id="A0AAN4VY04"/>
<dbReference type="RefSeq" id="WP_157600936.1">
    <property type="nucleotide sequence ID" value="NZ_BQKE01000001.1"/>
</dbReference>
<comment type="caution">
    <text evidence="1">The sequence shown here is derived from an EMBL/GenBank/DDBJ whole genome shotgun (WGS) entry which is preliminary data.</text>
</comment>
<keyword evidence="2" id="KW-1185">Reference proteome</keyword>
<organism evidence="1 2">
    <name type="scientific">Persicobacter diffluens</name>
    <dbReference type="NCBI Taxonomy" id="981"/>
    <lineage>
        <taxon>Bacteria</taxon>
        <taxon>Pseudomonadati</taxon>
        <taxon>Bacteroidota</taxon>
        <taxon>Cytophagia</taxon>
        <taxon>Cytophagales</taxon>
        <taxon>Persicobacteraceae</taxon>
        <taxon>Persicobacter</taxon>
    </lineage>
</organism>
<gene>
    <name evidence="1" type="ORF">PEDI_18760</name>
</gene>
<dbReference type="EMBL" id="BQKE01000001">
    <property type="protein sequence ID" value="GJM61324.1"/>
    <property type="molecule type" value="Genomic_DNA"/>
</dbReference>
<dbReference type="Proteomes" id="UP001310022">
    <property type="component" value="Unassembled WGS sequence"/>
</dbReference>
<evidence type="ECO:0000313" key="1">
    <source>
        <dbReference type="EMBL" id="GJM61324.1"/>
    </source>
</evidence>
<name>A0AAN4VY04_9BACT</name>